<reference evidence="2" key="1">
    <citation type="submission" date="2023-07" db="EMBL/GenBank/DDBJ databases">
        <title>draft genome sequence of fig (Ficus carica).</title>
        <authorList>
            <person name="Takahashi T."/>
            <person name="Nishimura K."/>
        </authorList>
    </citation>
    <scope>NUCLEOTIDE SEQUENCE</scope>
</reference>
<evidence type="ECO:0000256" key="1">
    <source>
        <dbReference type="SAM" id="MobiDB-lite"/>
    </source>
</evidence>
<name>A0AA87ZCA3_FICCA</name>
<gene>
    <name evidence="2" type="ORF">TIFTF001_040162</name>
</gene>
<comment type="caution">
    <text evidence="2">The sequence shown here is derived from an EMBL/GenBank/DDBJ whole genome shotgun (WGS) entry which is preliminary data.</text>
</comment>
<dbReference type="EMBL" id="BTGU01001358">
    <property type="protein sequence ID" value="GMN22041.1"/>
    <property type="molecule type" value="Genomic_DNA"/>
</dbReference>
<organism evidence="2 3">
    <name type="scientific">Ficus carica</name>
    <name type="common">Common fig</name>
    <dbReference type="NCBI Taxonomy" id="3494"/>
    <lineage>
        <taxon>Eukaryota</taxon>
        <taxon>Viridiplantae</taxon>
        <taxon>Streptophyta</taxon>
        <taxon>Embryophyta</taxon>
        <taxon>Tracheophyta</taxon>
        <taxon>Spermatophyta</taxon>
        <taxon>Magnoliopsida</taxon>
        <taxon>eudicotyledons</taxon>
        <taxon>Gunneridae</taxon>
        <taxon>Pentapetalae</taxon>
        <taxon>rosids</taxon>
        <taxon>fabids</taxon>
        <taxon>Rosales</taxon>
        <taxon>Moraceae</taxon>
        <taxon>Ficeae</taxon>
        <taxon>Ficus</taxon>
    </lineage>
</organism>
<feature type="region of interest" description="Disordered" evidence="1">
    <location>
        <begin position="105"/>
        <end position="160"/>
    </location>
</feature>
<dbReference type="Proteomes" id="UP001187192">
    <property type="component" value="Unassembled WGS sequence"/>
</dbReference>
<keyword evidence="3" id="KW-1185">Reference proteome</keyword>
<dbReference type="AlphaFoldDB" id="A0AA87ZCA3"/>
<evidence type="ECO:0000313" key="2">
    <source>
        <dbReference type="EMBL" id="GMN22041.1"/>
    </source>
</evidence>
<evidence type="ECO:0000313" key="3">
    <source>
        <dbReference type="Proteomes" id="UP001187192"/>
    </source>
</evidence>
<sequence length="160" mass="18465">MVKTSSNLAEGAARRWTLFLHSAAGWAPVQDESMQEYKRRFEEDLLAECPYELCQENTYKLFWHGVPYEIRAFFYFHRPYPDYDHLCSEVIYAEMHLRAEMVDIPPTGGLEDAEDASSHVEAPAPHQPEAVGDDDVRIDPKEEDPIEVFTERKDDETDGP</sequence>
<accession>A0AA87ZCA3</accession>
<proteinExistence type="predicted"/>
<protein>
    <submittedName>
        <fullName evidence="2">Uncharacterized protein</fullName>
    </submittedName>
</protein>
<feature type="compositionally biased region" description="Basic and acidic residues" evidence="1">
    <location>
        <begin position="149"/>
        <end position="160"/>
    </location>
</feature>